<dbReference type="Gene3D" id="2.40.50.140">
    <property type="entry name" value="Nucleic acid-binding proteins"/>
    <property type="match status" value="1"/>
</dbReference>
<feature type="region of interest" description="Disordered" evidence="1">
    <location>
        <begin position="468"/>
        <end position="499"/>
    </location>
</feature>
<gene>
    <name evidence="2" type="ORF">OLC1_LOCUS9558</name>
</gene>
<accession>A0AAV1CV76</accession>
<organism evidence="2 3">
    <name type="scientific">Oldenlandia corymbosa var. corymbosa</name>
    <dbReference type="NCBI Taxonomy" id="529605"/>
    <lineage>
        <taxon>Eukaryota</taxon>
        <taxon>Viridiplantae</taxon>
        <taxon>Streptophyta</taxon>
        <taxon>Embryophyta</taxon>
        <taxon>Tracheophyta</taxon>
        <taxon>Spermatophyta</taxon>
        <taxon>Magnoliopsida</taxon>
        <taxon>eudicotyledons</taxon>
        <taxon>Gunneridae</taxon>
        <taxon>Pentapetalae</taxon>
        <taxon>asterids</taxon>
        <taxon>lamiids</taxon>
        <taxon>Gentianales</taxon>
        <taxon>Rubiaceae</taxon>
        <taxon>Rubioideae</taxon>
        <taxon>Spermacoceae</taxon>
        <taxon>Hedyotis-Oldenlandia complex</taxon>
        <taxon>Oldenlandia</taxon>
    </lineage>
</organism>
<dbReference type="AlphaFoldDB" id="A0AAV1CV76"/>
<keyword evidence="3" id="KW-1185">Reference proteome</keyword>
<protein>
    <submittedName>
        <fullName evidence="2">OLC1v1036403C1</fullName>
    </submittedName>
</protein>
<dbReference type="EMBL" id="OX459120">
    <property type="protein sequence ID" value="CAI9099559.1"/>
    <property type="molecule type" value="Genomic_DNA"/>
</dbReference>
<dbReference type="Proteomes" id="UP001161247">
    <property type="component" value="Chromosome 3"/>
</dbReference>
<evidence type="ECO:0000313" key="2">
    <source>
        <dbReference type="EMBL" id="CAI9099559.1"/>
    </source>
</evidence>
<name>A0AAV1CV76_OLDCO</name>
<sequence length="705" mass="78519">MVVGTSKVAPPTMLEFRFGEVIGQTIVTNYREDCESFLDQGNFPSLAVNLTDSVGYDDVQLELDDDFESLDGIIKDHDDDMSLIDAVSDIVGNNCDPNVNSDELLHIAELNGVPNESVCVAGLESFLKSFLSGNASCPVTFDPSGLLCLNSPMATMNHAKCRGFVKALRQYKDELNLVRVLETLTKMMKWDQPWESLVSCFRGGTIVSECYDEGKHVLNDDDLGTLGKFLVSNNGDVLLKILNATSVNSVDVFSPLPKELNATEKSRVDHSAETSKLSRPWVEVIAEFKGGTMLLKTGKWIQMYACFSGGNPKFEGHRKHTTSLEKSNFVWKVAWSTLLIVGAQNEEFGCGFLVILSEYKSYKRILQWIFTVDREDVIGELVGKGDLHDRYIDGEKTKIFDLYLEHVEAADFVAGGLQGCVIIILQHGIVKEFNGTNYVQTAYHCAKIFLNTDIEPIREYRSSKAVKRVDAGANESESGKTNTSWEGNAANGEDPIQPSSKKSFMCTKCNDTNAAITPRFKLQIRAVQGGTDIVLLLWDHEVRSLLNKSAIDVREKHVKRSDVTKEAYPVELDDLLGKKCLIKLDVSQRKESRDYGFIYPVAKVSNDPEIFEDFQKLHKLGQVEEVKFGTPSSKKFSDDTVYSMTDVTDDDDGLNTDTDSDSNEFDATPIKSLPNSRGKRLANDPESVQSNNTKKRVRVKVEKEA</sequence>
<feature type="region of interest" description="Disordered" evidence="1">
    <location>
        <begin position="646"/>
        <end position="705"/>
    </location>
</feature>
<proteinExistence type="predicted"/>
<feature type="compositionally biased region" description="Polar residues" evidence="1">
    <location>
        <begin position="475"/>
        <end position="486"/>
    </location>
</feature>
<evidence type="ECO:0000256" key="1">
    <source>
        <dbReference type="SAM" id="MobiDB-lite"/>
    </source>
</evidence>
<dbReference type="InterPro" id="IPR012340">
    <property type="entry name" value="NA-bd_OB-fold"/>
</dbReference>
<dbReference type="SUPFAM" id="SSF50249">
    <property type="entry name" value="Nucleic acid-binding proteins"/>
    <property type="match status" value="1"/>
</dbReference>
<evidence type="ECO:0000313" key="3">
    <source>
        <dbReference type="Proteomes" id="UP001161247"/>
    </source>
</evidence>
<feature type="compositionally biased region" description="Acidic residues" evidence="1">
    <location>
        <begin position="647"/>
        <end position="664"/>
    </location>
</feature>
<reference evidence="2" key="1">
    <citation type="submission" date="2023-03" db="EMBL/GenBank/DDBJ databases">
        <authorList>
            <person name="Julca I."/>
        </authorList>
    </citation>
    <scope>NUCLEOTIDE SEQUENCE</scope>
</reference>